<protein>
    <recommendedName>
        <fullName evidence="1">PKD domain-containing protein</fullName>
    </recommendedName>
</protein>
<evidence type="ECO:0000313" key="2">
    <source>
        <dbReference type="EMBL" id="GAA4462313.1"/>
    </source>
</evidence>
<organism evidence="2 3">
    <name type="scientific">Nemorincola caseinilytica</name>
    <dbReference type="NCBI Taxonomy" id="2054315"/>
    <lineage>
        <taxon>Bacteria</taxon>
        <taxon>Pseudomonadati</taxon>
        <taxon>Bacteroidota</taxon>
        <taxon>Chitinophagia</taxon>
        <taxon>Chitinophagales</taxon>
        <taxon>Chitinophagaceae</taxon>
        <taxon>Nemorincola</taxon>
    </lineage>
</organism>
<comment type="caution">
    <text evidence="2">The sequence shown here is derived from an EMBL/GenBank/DDBJ whole genome shotgun (WGS) entry which is preliminary data.</text>
</comment>
<dbReference type="RefSeq" id="WP_345079096.1">
    <property type="nucleotide sequence ID" value="NZ_BAABFA010000007.1"/>
</dbReference>
<dbReference type="InterPro" id="IPR022409">
    <property type="entry name" value="PKD/Chitinase_dom"/>
</dbReference>
<dbReference type="InterPro" id="IPR000601">
    <property type="entry name" value="PKD_dom"/>
</dbReference>
<dbReference type="Pfam" id="PF18911">
    <property type="entry name" value="PKD_4"/>
    <property type="match status" value="1"/>
</dbReference>
<dbReference type="Gene3D" id="3.40.50.1110">
    <property type="entry name" value="SGNH hydrolase"/>
    <property type="match status" value="1"/>
</dbReference>
<dbReference type="InterPro" id="IPR035986">
    <property type="entry name" value="PKD_dom_sf"/>
</dbReference>
<dbReference type="SUPFAM" id="SSF52266">
    <property type="entry name" value="SGNH hydrolase"/>
    <property type="match status" value="1"/>
</dbReference>
<keyword evidence="3" id="KW-1185">Reference proteome</keyword>
<dbReference type="PROSITE" id="PS50093">
    <property type="entry name" value="PKD"/>
    <property type="match status" value="1"/>
</dbReference>
<dbReference type="InterPro" id="IPR026444">
    <property type="entry name" value="Secre_tail"/>
</dbReference>
<name>A0ABP8NAQ1_9BACT</name>
<dbReference type="InterPro" id="IPR013783">
    <property type="entry name" value="Ig-like_fold"/>
</dbReference>
<dbReference type="InterPro" id="IPR036514">
    <property type="entry name" value="SGNH_hydro_sf"/>
</dbReference>
<dbReference type="CDD" id="cd00146">
    <property type="entry name" value="PKD"/>
    <property type="match status" value="1"/>
</dbReference>
<evidence type="ECO:0000259" key="1">
    <source>
        <dbReference type="PROSITE" id="PS50093"/>
    </source>
</evidence>
<dbReference type="Gene3D" id="2.60.40.10">
    <property type="entry name" value="Immunoglobulins"/>
    <property type="match status" value="1"/>
</dbReference>
<dbReference type="SMART" id="SM00089">
    <property type="entry name" value="PKD"/>
    <property type="match status" value="1"/>
</dbReference>
<sequence length="429" mass="46357">MITYKLPSARTGKLLFLLAAIVLHGHTFATKRKVFFIGNSYTYTNSMPDMLSSFATAMGDTLTYAMSAPGGYTFQQHTTLAASLSGISSQPWDIIVLQEQSQMPSFPPAQVATDVYPYARWLDSAINEQDSCIETMFMQTWGRKNGDAMNCPSYPVVCTYIGMQNRLRESYMQMAQDNHASIAPMGAAWKMVIDSFPAIDLYQADESHPSIAGSYLQACVFYTSIFHRSAQGCTYLGGLTAAVAANLQRVADRVVLDSISQWQGTGHYPYAGYAHTWTGSMTFSFTNTSQRADSYSWNFGDGGTSTSPSPSHGYTAAGIYTVSLTVSNECMSATRTDTIHVGPVPTVVGSMGNAAPGISVAASGNGDITFLLPAANTGGTLQVYDMAGRLIKEYAVATARIKDNFPAGVYLYHYIASGSATYTGRFVSY</sequence>
<proteinExistence type="predicted"/>
<accession>A0ABP8NAQ1</accession>
<dbReference type="EMBL" id="BAABFA010000007">
    <property type="protein sequence ID" value="GAA4462313.1"/>
    <property type="molecule type" value="Genomic_DNA"/>
</dbReference>
<dbReference type="NCBIfam" id="TIGR04183">
    <property type="entry name" value="Por_Secre_tail"/>
    <property type="match status" value="1"/>
</dbReference>
<gene>
    <name evidence="2" type="ORF">GCM10023093_08660</name>
</gene>
<evidence type="ECO:0000313" key="3">
    <source>
        <dbReference type="Proteomes" id="UP001500067"/>
    </source>
</evidence>
<dbReference type="Proteomes" id="UP001500067">
    <property type="component" value="Unassembled WGS sequence"/>
</dbReference>
<dbReference type="SUPFAM" id="SSF49299">
    <property type="entry name" value="PKD domain"/>
    <property type="match status" value="1"/>
</dbReference>
<reference evidence="3" key="1">
    <citation type="journal article" date="2019" name="Int. J. Syst. Evol. Microbiol.">
        <title>The Global Catalogue of Microorganisms (GCM) 10K type strain sequencing project: providing services to taxonomists for standard genome sequencing and annotation.</title>
        <authorList>
            <consortium name="The Broad Institute Genomics Platform"/>
            <consortium name="The Broad Institute Genome Sequencing Center for Infectious Disease"/>
            <person name="Wu L."/>
            <person name="Ma J."/>
        </authorList>
    </citation>
    <scope>NUCLEOTIDE SEQUENCE [LARGE SCALE GENOMIC DNA]</scope>
    <source>
        <strain evidence="3">JCM 32105</strain>
    </source>
</reference>
<feature type="domain" description="PKD" evidence="1">
    <location>
        <begin position="280"/>
        <end position="341"/>
    </location>
</feature>